<proteinExistence type="predicted"/>
<gene>
    <name evidence="1" type="ordered locus">Echvi_4025</name>
</gene>
<reference evidence="2" key="1">
    <citation type="submission" date="2012-02" db="EMBL/GenBank/DDBJ databases">
        <title>The complete genome of Echinicola vietnamensis DSM 17526.</title>
        <authorList>
            <person name="Lucas S."/>
            <person name="Copeland A."/>
            <person name="Lapidus A."/>
            <person name="Glavina del Rio T."/>
            <person name="Dalin E."/>
            <person name="Tice H."/>
            <person name="Bruce D."/>
            <person name="Goodwin L."/>
            <person name="Pitluck S."/>
            <person name="Peters L."/>
            <person name="Ovchinnikova G."/>
            <person name="Teshima H."/>
            <person name="Kyrpides N."/>
            <person name="Mavromatis K."/>
            <person name="Ivanova N."/>
            <person name="Brettin T."/>
            <person name="Detter J.C."/>
            <person name="Han C."/>
            <person name="Larimer F."/>
            <person name="Land M."/>
            <person name="Hauser L."/>
            <person name="Markowitz V."/>
            <person name="Cheng J.-F."/>
            <person name="Hugenholtz P."/>
            <person name="Woyke T."/>
            <person name="Wu D."/>
            <person name="Brambilla E."/>
            <person name="Klenk H.-P."/>
            <person name="Eisen J.A."/>
        </authorList>
    </citation>
    <scope>NUCLEOTIDE SEQUENCE [LARGE SCALE GENOMIC DNA]</scope>
    <source>
        <strain evidence="2">DSM 17526 / LMG 23754 / KMM 6221</strain>
    </source>
</reference>
<dbReference type="STRING" id="926556.Echvi_4025"/>
<dbReference type="HOGENOM" id="CLU_2023078_0_0_10"/>
<dbReference type="AlphaFoldDB" id="L0G3X0"/>
<organism evidence="1 2">
    <name type="scientific">Echinicola vietnamensis (strain DSM 17526 / LMG 23754 / KMM 6221)</name>
    <dbReference type="NCBI Taxonomy" id="926556"/>
    <lineage>
        <taxon>Bacteria</taxon>
        <taxon>Pseudomonadati</taxon>
        <taxon>Bacteroidota</taxon>
        <taxon>Cytophagia</taxon>
        <taxon>Cytophagales</taxon>
        <taxon>Cyclobacteriaceae</taxon>
        <taxon>Echinicola</taxon>
    </lineage>
</organism>
<evidence type="ECO:0000313" key="2">
    <source>
        <dbReference type="Proteomes" id="UP000010796"/>
    </source>
</evidence>
<name>L0G3X0_ECHVK</name>
<dbReference type="RefSeq" id="WP_015267769.1">
    <property type="nucleotide sequence ID" value="NC_019904.1"/>
</dbReference>
<keyword evidence="2" id="KW-1185">Reference proteome</keyword>
<dbReference type="Proteomes" id="UP000010796">
    <property type="component" value="Chromosome"/>
</dbReference>
<protein>
    <submittedName>
        <fullName evidence="1">Uncharacterized protein</fullName>
    </submittedName>
</protein>
<accession>L0G3X0</accession>
<dbReference type="OrthoDB" id="980645at2"/>
<dbReference type="EMBL" id="CP003346">
    <property type="protein sequence ID" value="AGA80232.1"/>
    <property type="molecule type" value="Genomic_DNA"/>
</dbReference>
<dbReference type="KEGG" id="evi:Echvi_4025"/>
<evidence type="ECO:0000313" key="1">
    <source>
        <dbReference type="EMBL" id="AGA80232.1"/>
    </source>
</evidence>
<sequence>MNLKFLALVALLMVKILAAPIVYVDFKIHQEQLAKVACVDRNAPITVCRANCVLVSKLQLTADASDEEKNLKGERHQEILYFSNFPVFQFFSKVPIIKMAWGKGIPCKGFDHRPIKPPNIFL</sequence>